<evidence type="ECO:0000313" key="1">
    <source>
        <dbReference type="EMBL" id="SFH32412.1"/>
    </source>
</evidence>
<organism evidence="1 2">
    <name type="scientific">Paracoccus aminovorans</name>
    <dbReference type="NCBI Taxonomy" id="34004"/>
    <lineage>
        <taxon>Bacteria</taxon>
        <taxon>Pseudomonadati</taxon>
        <taxon>Pseudomonadota</taxon>
        <taxon>Alphaproteobacteria</taxon>
        <taxon>Rhodobacterales</taxon>
        <taxon>Paracoccaceae</taxon>
        <taxon>Paracoccus</taxon>
    </lineage>
</organism>
<dbReference type="Gene3D" id="3.90.1140.10">
    <property type="entry name" value="Cyclic phosphodiesterase"/>
    <property type="match status" value="1"/>
</dbReference>
<dbReference type="InterPro" id="IPR009097">
    <property type="entry name" value="Cyclic_Pdiesterase"/>
</dbReference>
<dbReference type="EMBL" id="FOPU01000007">
    <property type="protein sequence ID" value="SFH32412.1"/>
    <property type="molecule type" value="Genomic_DNA"/>
</dbReference>
<dbReference type="GO" id="GO:0016874">
    <property type="term" value="F:ligase activity"/>
    <property type="evidence" value="ECO:0007669"/>
    <property type="project" value="UniProtKB-KW"/>
</dbReference>
<dbReference type="SUPFAM" id="SSF55144">
    <property type="entry name" value="LigT-like"/>
    <property type="match status" value="1"/>
</dbReference>
<proteinExistence type="predicted"/>
<keyword evidence="2" id="KW-1185">Reference proteome</keyword>
<dbReference type="RefSeq" id="WP_170848899.1">
    <property type="nucleotide sequence ID" value="NZ_CBCRYP010000043.1"/>
</dbReference>
<gene>
    <name evidence="1" type="ORF">SAMN04488021_10715</name>
</gene>
<dbReference type="Pfam" id="PF13563">
    <property type="entry name" value="2_5_RNA_ligase2"/>
    <property type="match status" value="1"/>
</dbReference>
<dbReference type="Proteomes" id="UP000183635">
    <property type="component" value="Unassembled WGS sequence"/>
</dbReference>
<keyword evidence="1" id="KW-0436">Ligase</keyword>
<evidence type="ECO:0000313" key="2">
    <source>
        <dbReference type="Proteomes" id="UP000183635"/>
    </source>
</evidence>
<dbReference type="AlphaFoldDB" id="A0A1I2Z3H4"/>
<dbReference type="STRING" id="34004.SAMN04488021_10715"/>
<reference evidence="1 2" key="1">
    <citation type="submission" date="2016-10" db="EMBL/GenBank/DDBJ databases">
        <authorList>
            <person name="de Groot N.N."/>
        </authorList>
    </citation>
    <scope>NUCLEOTIDE SEQUENCE [LARGE SCALE GENOMIC DNA]</scope>
    <source>
        <strain evidence="1 2">DSM 8537</strain>
    </source>
</reference>
<sequence>MFMQKPPPIPPTGPAHKLFFAAVPPAAVAERMAALWQAMGIRARLRRPVLHMTIQMVADAETVDDALAAFLTRPMRDFRFPAFDITLDRVANFGSRAERRRPLVFTTRGQDAAPNALARAIRRRFASTAWPLPRMYVTPHVTAAYGRPLPESARLVPPIHWHVDELVLIDSLQGLTTHVPLARWPLG</sequence>
<name>A0A1I2Z3H4_9RHOB</name>
<protein>
    <submittedName>
        <fullName evidence="1">2'-5' RNA ligase</fullName>
    </submittedName>
</protein>
<accession>A0A1I2Z3H4</accession>